<dbReference type="InterPro" id="IPR019734">
    <property type="entry name" value="TPR_rpt"/>
</dbReference>
<dbReference type="InterPro" id="IPR027417">
    <property type="entry name" value="P-loop_NTPase"/>
</dbReference>
<evidence type="ECO:0000256" key="1">
    <source>
        <dbReference type="PROSITE-ProRule" id="PRU00339"/>
    </source>
</evidence>
<keyword evidence="3" id="KW-1185">Reference proteome</keyword>
<dbReference type="PANTHER" id="PTHR47691">
    <property type="entry name" value="REGULATOR-RELATED"/>
    <property type="match status" value="1"/>
</dbReference>
<dbReference type="SUPFAM" id="SSF52540">
    <property type="entry name" value="P-loop containing nucleoside triphosphate hydrolases"/>
    <property type="match status" value="1"/>
</dbReference>
<dbReference type="InterPro" id="IPR011990">
    <property type="entry name" value="TPR-like_helical_dom_sf"/>
</dbReference>
<keyword evidence="1" id="KW-0802">TPR repeat</keyword>
<sequence>MPRPDLPEPAGAGSLDELVDRLRRLKTGAGDPSYETIKERVNEAWSRSGRPAAELARRSTVAHAFQPGRRRMNTELVLAVVRALHPDEAYVNRWRLALRVVAGEIEAVSQVRVHDTLPPDLPGFTGRHSELDRLSAARTGGGVVVAAIEGMAGVGKTQLAVHAAHQLHRREPFDRVLFVDLRGFHPDDSQPPADPSAVLDGFLRLLGVPGNRMPHGLDALSAAYREHLTGVRALIVLDNAATAEQVRPLLPDTPGNVVLITSRRRLTGLPPVIRLPLGVFTADEAAGFLTSAVPGVPVGADPQAAAVIARRCGHLPLALSLMAGHIGDSPGWTLTDHADRLGERHRDRRLDSGVEVALALSYRHLSPATQRALRLIALHPGPDLDAYAVAALARADLPTARAWLEQLGADHLILEAAPGRYTLHDLVRAHAATRAQDQDPPAERHAALTRLFDYYLAAGAAAMRSLHPAEARSEDVTAPTPAPDLTGPGSALAWLDAERPTLVAVAAHTAAHGWPTHTTRLARQLSRYFGGGHHHDALVVHDHARRAACQLGDIEAQAHALDGLGAAHLHQGRPDEAAQNFRRALDLFRQLGDLTGQSRVLCQLSLLEEHSGGRPAPTDQT</sequence>
<dbReference type="SMART" id="SM00028">
    <property type="entry name" value="TPR"/>
    <property type="match status" value="1"/>
</dbReference>
<dbReference type="Gene3D" id="3.40.50.300">
    <property type="entry name" value="P-loop containing nucleotide triphosphate hydrolases"/>
    <property type="match status" value="1"/>
</dbReference>
<proteinExistence type="predicted"/>
<reference evidence="2 3" key="1">
    <citation type="submission" date="2022-06" db="EMBL/GenBank/DDBJ databases">
        <title>Actinoplanes abujensis sp. nov., isolated from Nigerian arid soil.</title>
        <authorList>
            <person name="Ding P."/>
        </authorList>
    </citation>
    <scope>NUCLEOTIDE SEQUENCE [LARGE SCALE GENOMIC DNA]</scope>
    <source>
        <strain evidence="3">TRM88002</strain>
    </source>
</reference>
<dbReference type="Gene3D" id="1.25.40.10">
    <property type="entry name" value="Tetratricopeptide repeat domain"/>
    <property type="match status" value="1"/>
</dbReference>
<name>A0ABT0XZH9_9ACTN</name>
<gene>
    <name evidence="2" type="ORF">LXN57_13585</name>
</gene>
<organism evidence="2 3">
    <name type="scientific">Paractinoplanes hotanensis</name>
    <dbReference type="NCBI Taxonomy" id="2906497"/>
    <lineage>
        <taxon>Bacteria</taxon>
        <taxon>Bacillati</taxon>
        <taxon>Actinomycetota</taxon>
        <taxon>Actinomycetes</taxon>
        <taxon>Micromonosporales</taxon>
        <taxon>Micromonosporaceae</taxon>
        <taxon>Paractinoplanes</taxon>
    </lineage>
</organism>
<protein>
    <submittedName>
        <fullName evidence="2">NB-ARC domain-containing protein</fullName>
    </submittedName>
</protein>
<evidence type="ECO:0000313" key="3">
    <source>
        <dbReference type="Proteomes" id="UP001523216"/>
    </source>
</evidence>
<dbReference type="PRINTS" id="PR00364">
    <property type="entry name" value="DISEASERSIST"/>
</dbReference>
<dbReference type="PANTHER" id="PTHR47691:SF3">
    <property type="entry name" value="HTH-TYPE TRANSCRIPTIONAL REGULATOR RV0890C-RELATED"/>
    <property type="match status" value="1"/>
</dbReference>
<feature type="repeat" description="TPR" evidence="1">
    <location>
        <begin position="558"/>
        <end position="591"/>
    </location>
</feature>
<accession>A0ABT0XZH9</accession>
<comment type="caution">
    <text evidence="2">The sequence shown here is derived from an EMBL/GenBank/DDBJ whole genome shotgun (WGS) entry which is preliminary data.</text>
</comment>
<dbReference type="EMBL" id="JAMQOL010000016">
    <property type="protein sequence ID" value="MCM4078602.1"/>
    <property type="molecule type" value="Genomic_DNA"/>
</dbReference>
<dbReference type="Proteomes" id="UP001523216">
    <property type="component" value="Unassembled WGS sequence"/>
</dbReference>
<dbReference type="RefSeq" id="WP_251798441.1">
    <property type="nucleotide sequence ID" value="NZ_JAMQOL010000016.1"/>
</dbReference>
<dbReference type="PROSITE" id="PS50005">
    <property type="entry name" value="TPR"/>
    <property type="match status" value="1"/>
</dbReference>
<dbReference type="SUPFAM" id="SSF48452">
    <property type="entry name" value="TPR-like"/>
    <property type="match status" value="1"/>
</dbReference>
<evidence type="ECO:0000313" key="2">
    <source>
        <dbReference type="EMBL" id="MCM4078602.1"/>
    </source>
</evidence>